<keyword evidence="1" id="KW-0472">Membrane</keyword>
<dbReference type="RefSeq" id="WP_000872322.1">
    <property type="nucleotide sequence ID" value="NZ_NFDQ01000062.1"/>
</dbReference>
<dbReference type="Proteomes" id="UP000194911">
    <property type="component" value="Unassembled WGS sequence"/>
</dbReference>
<evidence type="ECO:0000256" key="1">
    <source>
        <dbReference type="SAM" id="Phobius"/>
    </source>
</evidence>
<keyword evidence="1" id="KW-0812">Transmembrane</keyword>
<reference evidence="2 3" key="1">
    <citation type="submission" date="2016-10" db="EMBL/GenBank/DDBJ databases">
        <title>Comparative genomics of Bacillus thuringiensis reveals a path to pathogens against multiple invertebrate hosts.</title>
        <authorList>
            <person name="Zheng J."/>
            <person name="Gao Q."/>
            <person name="Liu H."/>
            <person name="Peng D."/>
            <person name="Ruan L."/>
            <person name="Sun M."/>
        </authorList>
    </citation>
    <scope>NUCLEOTIDE SEQUENCE [LARGE SCALE GENOMIC DNA]</scope>
    <source>
        <strain evidence="2">BGSC 4CE1</strain>
    </source>
</reference>
<proteinExistence type="predicted"/>
<name>A0A243CVK5_BACTU</name>
<sequence length="75" mass="8726">MKWTTVVGVTIWSILIILYEWPKMKQNQKKEKVAILILMAMGWLTTILFLFFPDIPGPTKAISNIFKPLSKVFEK</sequence>
<dbReference type="EMBL" id="NFDQ01000062">
    <property type="protein sequence ID" value="OTY74918.1"/>
    <property type="molecule type" value="Genomic_DNA"/>
</dbReference>
<comment type="caution">
    <text evidence="2">The sequence shown here is derived from an EMBL/GenBank/DDBJ whole genome shotgun (WGS) entry which is preliminary data.</text>
</comment>
<evidence type="ECO:0000313" key="2">
    <source>
        <dbReference type="EMBL" id="OTY74918.1"/>
    </source>
</evidence>
<evidence type="ECO:0000313" key="3">
    <source>
        <dbReference type="Proteomes" id="UP000194911"/>
    </source>
</evidence>
<organism evidence="2 3">
    <name type="scientific">Bacillus thuringiensis serovar vazensis</name>
    <dbReference type="NCBI Taxonomy" id="180867"/>
    <lineage>
        <taxon>Bacteria</taxon>
        <taxon>Bacillati</taxon>
        <taxon>Bacillota</taxon>
        <taxon>Bacilli</taxon>
        <taxon>Bacillales</taxon>
        <taxon>Bacillaceae</taxon>
        <taxon>Bacillus</taxon>
        <taxon>Bacillus cereus group</taxon>
    </lineage>
</organism>
<feature type="transmembrane region" description="Helical" evidence="1">
    <location>
        <begin position="6"/>
        <end position="21"/>
    </location>
</feature>
<keyword evidence="1" id="KW-1133">Transmembrane helix</keyword>
<protein>
    <submittedName>
        <fullName evidence="2">Uncharacterized protein</fullName>
    </submittedName>
</protein>
<dbReference type="AlphaFoldDB" id="A0A243CVK5"/>
<feature type="transmembrane region" description="Helical" evidence="1">
    <location>
        <begin position="33"/>
        <end position="52"/>
    </location>
</feature>
<accession>A0A243CVK5</accession>
<gene>
    <name evidence="2" type="ORF">BK749_14735</name>
</gene>